<protein>
    <submittedName>
        <fullName evidence="1">Uncharacterized protein</fullName>
    </submittedName>
</protein>
<sequence>MPRYKSGHLEISASGGRWMLRSACSRSVCLSYLDGRSILVAQGMPAIIGLSSRKPPALYPALMNRVLKGYRKGKLLMSGARYRTLYDRFMKNATVCELGQEALAAVGYRAVQLPPSASGRKFALFEDMDAAMAMRKLLVWKPEYSENSMRGVHPLEFVPVKDHASETVVQG</sequence>
<evidence type="ECO:0000313" key="2">
    <source>
        <dbReference type="Proteomes" id="UP000075573"/>
    </source>
</evidence>
<accession>A0A149QRW9</accession>
<dbReference type="AlphaFoldDB" id="A0A149QRW9"/>
<dbReference type="PATRIC" id="fig|442.7.peg.3319"/>
<evidence type="ECO:0000313" key="1">
    <source>
        <dbReference type="EMBL" id="KXV00043.1"/>
    </source>
</evidence>
<dbReference type="RefSeq" id="WP_062497323.1">
    <property type="nucleotide sequence ID" value="NZ_LHZB01000118.1"/>
</dbReference>
<comment type="caution">
    <text evidence="1">The sequence shown here is derived from an EMBL/GenBank/DDBJ whole genome shotgun (WGS) entry which is preliminary data.</text>
</comment>
<reference evidence="1 2" key="1">
    <citation type="submission" date="2015-06" db="EMBL/GenBank/DDBJ databases">
        <title>Improved classification and identification of acetic acid bacteria using matrix-assisted laser desorption/ionization time-of-flight mass spectrometry; Gluconobacter nephelii and Gluconobacter uchimurae are later heterotypic synonyms of Gluconobacter japonicus and Gluconobacter oxydans, respectively.</title>
        <authorList>
            <person name="Li L."/>
            <person name="Cleenwerck I."/>
            <person name="De Vuyst L."/>
            <person name="Vandamme P."/>
        </authorList>
    </citation>
    <scope>NUCLEOTIDE SEQUENCE [LARGE SCALE GENOMIC DNA]</scope>
    <source>
        <strain evidence="1 2">LMG 1764</strain>
    </source>
</reference>
<gene>
    <name evidence="1" type="ORF">AD929_12485</name>
</gene>
<proteinExistence type="predicted"/>
<dbReference type="Proteomes" id="UP000075573">
    <property type="component" value="Unassembled WGS sequence"/>
</dbReference>
<organism evidence="1 2">
    <name type="scientific">Gluconobacter potus</name>
    <dbReference type="NCBI Taxonomy" id="2724927"/>
    <lineage>
        <taxon>Bacteria</taxon>
        <taxon>Pseudomonadati</taxon>
        <taxon>Pseudomonadota</taxon>
        <taxon>Alphaproteobacteria</taxon>
        <taxon>Acetobacterales</taxon>
        <taxon>Acetobacteraceae</taxon>
        <taxon>Gluconobacter</taxon>
    </lineage>
</organism>
<dbReference type="EMBL" id="LHZB01000118">
    <property type="protein sequence ID" value="KXV00043.1"/>
    <property type="molecule type" value="Genomic_DNA"/>
</dbReference>
<name>A0A149QRW9_9PROT</name>